<keyword evidence="5" id="KW-1185">Reference proteome</keyword>
<evidence type="ECO:0000256" key="1">
    <source>
        <dbReference type="ARBA" id="ARBA00022801"/>
    </source>
</evidence>
<organism evidence="4 5">
    <name type="scientific">Saxophila tyrrhenica</name>
    <dbReference type="NCBI Taxonomy" id="1690608"/>
    <lineage>
        <taxon>Eukaryota</taxon>
        <taxon>Fungi</taxon>
        <taxon>Dikarya</taxon>
        <taxon>Ascomycota</taxon>
        <taxon>Pezizomycotina</taxon>
        <taxon>Dothideomycetes</taxon>
        <taxon>Dothideomycetidae</taxon>
        <taxon>Mycosphaerellales</taxon>
        <taxon>Extremaceae</taxon>
        <taxon>Saxophila</taxon>
    </lineage>
</organism>
<dbReference type="AlphaFoldDB" id="A0AAV9P1E0"/>
<dbReference type="InterPro" id="IPR012462">
    <property type="entry name" value="UFSP1/2_DUB_cat"/>
</dbReference>
<dbReference type="RefSeq" id="XP_064656292.1">
    <property type="nucleotide sequence ID" value="XM_064805832.1"/>
</dbReference>
<reference evidence="4 5" key="1">
    <citation type="submission" date="2023-08" db="EMBL/GenBank/DDBJ databases">
        <title>Black Yeasts Isolated from many extreme environments.</title>
        <authorList>
            <person name="Coleine C."/>
            <person name="Stajich J.E."/>
            <person name="Selbmann L."/>
        </authorList>
    </citation>
    <scope>NUCLEOTIDE SEQUENCE [LARGE SCALE GENOMIC DNA]</scope>
    <source>
        <strain evidence="4 5">CCFEE 5935</strain>
    </source>
</reference>
<feature type="compositionally biased region" description="Basic and acidic residues" evidence="2">
    <location>
        <begin position="162"/>
        <end position="173"/>
    </location>
</feature>
<feature type="compositionally biased region" description="Basic and acidic residues" evidence="2">
    <location>
        <begin position="30"/>
        <end position="40"/>
    </location>
</feature>
<proteinExistence type="predicted"/>
<keyword evidence="1" id="KW-0378">Hydrolase</keyword>
<name>A0AAV9P1E0_9PEZI</name>
<dbReference type="Gene3D" id="3.90.70.130">
    <property type="match status" value="1"/>
</dbReference>
<gene>
    <name evidence="4" type="ORF">LTR77_008600</name>
</gene>
<dbReference type="Pfam" id="PF07910">
    <property type="entry name" value="Peptidase_C78"/>
    <property type="match status" value="1"/>
</dbReference>
<dbReference type="EMBL" id="JAVRRT010000014">
    <property type="protein sequence ID" value="KAK5166339.1"/>
    <property type="molecule type" value="Genomic_DNA"/>
</dbReference>
<dbReference type="GeneID" id="89929933"/>
<feature type="region of interest" description="Disordered" evidence="2">
    <location>
        <begin position="30"/>
        <end position="66"/>
    </location>
</feature>
<feature type="domain" description="UFSP1/2/DUB catalytic" evidence="3">
    <location>
        <begin position="237"/>
        <end position="467"/>
    </location>
</feature>
<dbReference type="GO" id="GO:0016787">
    <property type="term" value="F:hydrolase activity"/>
    <property type="evidence" value="ECO:0007669"/>
    <property type="project" value="UniProtKB-KW"/>
</dbReference>
<dbReference type="Proteomes" id="UP001337655">
    <property type="component" value="Unassembled WGS sequence"/>
</dbReference>
<feature type="region of interest" description="Disordered" evidence="2">
    <location>
        <begin position="98"/>
        <end position="173"/>
    </location>
</feature>
<sequence length="477" mass="54142">MTDFNTCPFCQYRGDDTYAIQLHIEERHTEDSPWVVKDDTIPPPKAPLRQAVPSGSSSDSEENPWIKCTRPQCNEYILVADLDDHYEMHQAVDLADAEEAAATKGGKRSAPRQEESHRSPRKHPRSQRPESPRSSHGRNILDYFSGNSSVGRPPPQHRRIKEPREPGRLGRRELGPHAYEKRMPEQVRRSLLRDAEPYESNRIGRDGKLQREMTVDNETRGLIPILADVCALDKSTTASYFCDPSVRHVFKLRCDGNFCGYWNIQMLLSYLYAQQQTSENDRPRSLPNIIEIQETIERAWDNGICTYGRIETGGVLNTRKWIGTHEALAYFTEAGLPVEALAFREDEEPQNKKSTNAQPAVVSLIDHVEAYFISAHEQPGTKHHGTSHITNLPPLYFQRFGHSTTIVGLERKDDGSRNLLVFDPSYATSAAVGRLLAGRNAWAGHDAVLKAYRRSDMSLSRWDEFEIIAPRVDGTKR</sequence>
<protein>
    <recommendedName>
        <fullName evidence="3">UFSP1/2/DUB catalytic domain-containing protein</fullName>
    </recommendedName>
</protein>
<accession>A0AAV9P1E0</accession>
<evidence type="ECO:0000313" key="5">
    <source>
        <dbReference type="Proteomes" id="UP001337655"/>
    </source>
</evidence>
<evidence type="ECO:0000259" key="3">
    <source>
        <dbReference type="Pfam" id="PF07910"/>
    </source>
</evidence>
<evidence type="ECO:0000313" key="4">
    <source>
        <dbReference type="EMBL" id="KAK5166339.1"/>
    </source>
</evidence>
<comment type="caution">
    <text evidence="4">The sequence shown here is derived from an EMBL/GenBank/DDBJ whole genome shotgun (WGS) entry which is preliminary data.</text>
</comment>
<evidence type="ECO:0000256" key="2">
    <source>
        <dbReference type="SAM" id="MobiDB-lite"/>
    </source>
</evidence>